<accession>A0AAE0IPW1</accession>
<protein>
    <submittedName>
        <fullName evidence="2">Uncharacterized protein</fullName>
    </submittedName>
</protein>
<comment type="caution">
    <text evidence="2">The sequence shown here is derived from an EMBL/GenBank/DDBJ whole genome shotgun (WGS) entry which is preliminary data.</text>
</comment>
<organism evidence="2 3">
    <name type="scientific">Apodospora peruviana</name>
    <dbReference type="NCBI Taxonomy" id="516989"/>
    <lineage>
        <taxon>Eukaryota</taxon>
        <taxon>Fungi</taxon>
        <taxon>Dikarya</taxon>
        <taxon>Ascomycota</taxon>
        <taxon>Pezizomycotina</taxon>
        <taxon>Sordariomycetes</taxon>
        <taxon>Sordariomycetidae</taxon>
        <taxon>Sordariales</taxon>
        <taxon>Lasiosphaeriaceae</taxon>
        <taxon>Apodospora</taxon>
    </lineage>
</organism>
<proteinExistence type="predicted"/>
<dbReference type="SUPFAM" id="SSF50447">
    <property type="entry name" value="Translation proteins"/>
    <property type="match status" value="1"/>
</dbReference>
<dbReference type="InterPro" id="IPR009000">
    <property type="entry name" value="Transl_B-barrel_sf"/>
</dbReference>
<reference evidence="2" key="2">
    <citation type="submission" date="2023-06" db="EMBL/GenBank/DDBJ databases">
        <authorList>
            <consortium name="Lawrence Berkeley National Laboratory"/>
            <person name="Haridas S."/>
            <person name="Hensen N."/>
            <person name="Bonometti L."/>
            <person name="Westerberg I."/>
            <person name="Brannstrom I.O."/>
            <person name="Guillou S."/>
            <person name="Cros-Aarteil S."/>
            <person name="Calhoun S."/>
            <person name="Kuo A."/>
            <person name="Mondo S."/>
            <person name="Pangilinan J."/>
            <person name="Riley R."/>
            <person name="Labutti K."/>
            <person name="Andreopoulos B."/>
            <person name="Lipzen A."/>
            <person name="Chen C."/>
            <person name="Yanf M."/>
            <person name="Daum C."/>
            <person name="Ng V."/>
            <person name="Clum A."/>
            <person name="Steindorff A."/>
            <person name="Ohm R."/>
            <person name="Martin F."/>
            <person name="Silar P."/>
            <person name="Natvig D."/>
            <person name="Lalanne C."/>
            <person name="Gautier V."/>
            <person name="Ament-Velasquez S.L."/>
            <person name="Kruys A."/>
            <person name="Hutchinson M.I."/>
            <person name="Powell A.J."/>
            <person name="Barry K."/>
            <person name="Miller A.N."/>
            <person name="Grigoriev I.V."/>
            <person name="Debuchy R."/>
            <person name="Gladieux P."/>
            <person name="Thoren M.H."/>
            <person name="Johannesson H."/>
        </authorList>
    </citation>
    <scope>NUCLEOTIDE SEQUENCE</scope>
    <source>
        <strain evidence="2">CBS 118394</strain>
    </source>
</reference>
<name>A0AAE0IPW1_9PEZI</name>
<dbReference type="AlphaFoldDB" id="A0AAE0IPW1"/>
<evidence type="ECO:0000313" key="3">
    <source>
        <dbReference type="Proteomes" id="UP001283341"/>
    </source>
</evidence>
<sequence length="177" mass="19816">MHDALLSPASQIRHLRPAHESQRSVHALHSQLPTRCQPRAGDDAVEPSPFHRGSEWGRISSLQLFRRLVKALPAGDRVCIVLDNFSAINHTNGERVLEHLGYMISRETHVVFSMLVTNAPPDTYYTLEISEHGGTVGRLADGTYRLTENERDPAFPEVNNSMAHHIRRAGSPLPLDF</sequence>
<dbReference type="EMBL" id="JAUEDM010000001">
    <property type="protein sequence ID" value="KAK3328988.1"/>
    <property type="molecule type" value="Genomic_DNA"/>
</dbReference>
<evidence type="ECO:0000313" key="2">
    <source>
        <dbReference type="EMBL" id="KAK3328988.1"/>
    </source>
</evidence>
<keyword evidence="3" id="KW-1185">Reference proteome</keyword>
<dbReference type="Proteomes" id="UP001283341">
    <property type="component" value="Unassembled WGS sequence"/>
</dbReference>
<evidence type="ECO:0000256" key="1">
    <source>
        <dbReference type="SAM" id="MobiDB-lite"/>
    </source>
</evidence>
<gene>
    <name evidence="2" type="ORF">B0H66DRAFT_596593</name>
</gene>
<reference evidence="2" key="1">
    <citation type="journal article" date="2023" name="Mol. Phylogenet. Evol.">
        <title>Genome-scale phylogeny and comparative genomics of the fungal order Sordariales.</title>
        <authorList>
            <person name="Hensen N."/>
            <person name="Bonometti L."/>
            <person name="Westerberg I."/>
            <person name="Brannstrom I.O."/>
            <person name="Guillou S."/>
            <person name="Cros-Aarteil S."/>
            <person name="Calhoun S."/>
            <person name="Haridas S."/>
            <person name="Kuo A."/>
            <person name="Mondo S."/>
            <person name="Pangilinan J."/>
            <person name="Riley R."/>
            <person name="LaButti K."/>
            <person name="Andreopoulos B."/>
            <person name="Lipzen A."/>
            <person name="Chen C."/>
            <person name="Yan M."/>
            <person name="Daum C."/>
            <person name="Ng V."/>
            <person name="Clum A."/>
            <person name="Steindorff A."/>
            <person name="Ohm R.A."/>
            <person name="Martin F."/>
            <person name="Silar P."/>
            <person name="Natvig D.O."/>
            <person name="Lalanne C."/>
            <person name="Gautier V."/>
            <person name="Ament-Velasquez S.L."/>
            <person name="Kruys A."/>
            <person name="Hutchinson M.I."/>
            <person name="Powell A.J."/>
            <person name="Barry K."/>
            <person name="Miller A.N."/>
            <person name="Grigoriev I.V."/>
            <person name="Debuchy R."/>
            <person name="Gladieux P."/>
            <person name="Hiltunen Thoren M."/>
            <person name="Johannesson H."/>
        </authorList>
    </citation>
    <scope>NUCLEOTIDE SEQUENCE</scope>
    <source>
        <strain evidence="2">CBS 118394</strain>
    </source>
</reference>
<feature type="region of interest" description="Disordered" evidence="1">
    <location>
        <begin position="30"/>
        <end position="51"/>
    </location>
</feature>